<dbReference type="PROSITE" id="PS50011">
    <property type="entry name" value="PROTEIN_KINASE_DOM"/>
    <property type="match status" value="1"/>
</dbReference>
<keyword evidence="8" id="KW-0472">Membrane</keyword>
<dbReference type="PROSITE" id="PS00108">
    <property type="entry name" value="PROTEIN_KINASE_ST"/>
    <property type="match status" value="1"/>
</dbReference>
<dbReference type="Gene3D" id="1.10.510.10">
    <property type="entry name" value="Transferase(Phosphotransferase) domain 1"/>
    <property type="match status" value="1"/>
</dbReference>
<evidence type="ECO:0000256" key="7">
    <source>
        <dbReference type="PROSITE-ProRule" id="PRU10141"/>
    </source>
</evidence>
<evidence type="ECO:0000256" key="2">
    <source>
        <dbReference type="ARBA" id="ARBA00022527"/>
    </source>
</evidence>
<dbReference type="InterPro" id="IPR000719">
    <property type="entry name" value="Prot_kinase_dom"/>
</dbReference>
<organism evidence="10 11">
    <name type="scientific">Microbispora oryzae</name>
    <dbReference type="NCBI Taxonomy" id="2806554"/>
    <lineage>
        <taxon>Bacteria</taxon>
        <taxon>Bacillati</taxon>
        <taxon>Actinomycetota</taxon>
        <taxon>Actinomycetes</taxon>
        <taxon>Streptosporangiales</taxon>
        <taxon>Streptosporangiaceae</taxon>
        <taxon>Microbispora</taxon>
    </lineage>
</organism>
<feature type="transmembrane region" description="Helical" evidence="8">
    <location>
        <begin position="288"/>
        <end position="307"/>
    </location>
</feature>
<evidence type="ECO:0000256" key="1">
    <source>
        <dbReference type="ARBA" id="ARBA00012513"/>
    </source>
</evidence>
<evidence type="ECO:0000256" key="4">
    <source>
        <dbReference type="ARBA" id="ARBA00022741"/>
    </source>
</evidence>
<comment type="caution">
    <text evidence="10">The sequence shown here is derived from an EMBL/GenBank/DDBJ whole genome shotgun (WGS) entry which is preliminary data.</text>
</comment>
<dbReference type="Pfam" id="PF00069">
    <property type="entry name" value="Pkinase"/>
    <property type="match status" value="1"/>
</dbReference>
<dbReference type="PROSITE" id="PS00107">
    <property type="entry name" value="PROTEIN_KINASE_ATP"/>
    <property type="match status" value="1"/>
</dbReference>
<evidence type="ECO:0000256" key="5">
    <source>
        <dbReference type="ARBA" id="ARBA00022777"/>
    </source>
</evidence>
<keyword evidence="4 7" id="KW-0547">Nucleotide-binding</keyword>
<accession>A0A941ART1</accession>
<keyword evidence="8" id="KW-0812">Transmembrane</keyword>
<name>A0A941ART1_9ACTN</name>
<keyword evidence="6 7" id="KW-0067">ATP-binding</keyword>
<dbReference type="SMART" id="SM00220">
    <property type="entry name" value="S_TKc"/>
    <property type="match status" value="1"/>
</dbReference>
<keyword evidence="8" id="KW-1133">Transmembrane helix</keyword>
<evidence type="ECO:0000256" key="3">
    <source>
        <dbReference type="ARBA" id="ARBA00022679"/>
    </source>
</evidence>
<reference evidence="10" key="1">
    <citation type="submission" date="2021-02" db="EMBL/GenBank/DDBJ databases">
        <title>Draft genome sequence of Microbispora sp. RL4-1S isolated from rice leaves in Thailand.</title>
        <authorList>
            <person name="Muangham S."/>
            <person name="Duangmal K."/>
        </authorList>
    </citation>
    <scope>NUCLEOTIDE SEQUENCE</scope>
    <source>
        <strain evidence="10">RL4-1S</strain>
    </source>
</reference>
<dbReference type="EMBL" id="JAFCNB010000013">
    <property type="protein sequence ID" value="MBP2706619.1"/>
    <property type="molecule type" value="Genomic_DNA"/>
</dbReference>
<dbReference type="SUPFAM" id="SSF56112">
    <property type="entry name" value="Protein kinase-like (PK-like)"/>
    <property type="match status" value="1"/>
</dbReference>
<dbReference type="PANTHER" id="PTHR43289:SF6">
    <property type="entry name" value="SERINE_THREONINE-PROTEIN KINASE NEKL-3"/>
    <property type="match status" value="1"/>
</dbReference>
<dbReference type="AlphaFoldDB" id="A0A941ART1"/>
<dbReference type="InterPro" id="IPR017441">
    <property type="entry name" value="Protein_kinase_ATP_BS"/>
</dbReference>
<feature type="domain" description="Protein kinase" evidence="9">
    <location>
        <begin position="8"/>
        <end position="264"/>
    </location>
</feature>
<dbReference type="Gene3D" id="3.30.200.20">
    <property type="entry name" value="Phosphorylase Kinase, domain 1"/>
    <property type="match status" value="1"/>
</dbReference>
<dbReference type="InterPro" id="IPR011009">
    <property type="entry name" value="Kinase-like_dom_sf"/>
</dbReference>
<dbReference type="InterPro" id="IPR008271">
    <property type="entry name" value="Ser/Thr_kinase_AS"/>
</dbReference>
<evidence type="ECO:0000256" key="8">
    <source>
        <dbReference type="SAM" id="Phobius"/>
    </source>
</evidence>
<dbReference type="Proteomes" id="UP000674234">
    <property type="component" value="Unassembled WGS sequence"/>
</dbReference>
<keyword evidence="5 10" id="KW-0418">Kinase</keyword>
<evidence type="ECO:0000256" key="6">
    <source>
        <dbReference type="ARBA" id="ARBA00022840"/>
    </source>
</evidence>
<keyword evidence="2 10" id="KW-0723">Serine/threonine-protein kinase</keyword>
<keyword evidence="3" id="KW-0808">Transferase</keyword>
<evidence type="ECO:0000313" key="11">
    <source>
        <dbReference type="Proteomes" id="UP000674234"/>
    </source>
</evidence>
<proteinExistence type="predicted"/>
<keyword evidence="11" id="KW-1185">Reference proteome</keyword>
<protein>
    <recommendedName>
        <fullName evidence="1">non-specific serine/threonine protein kinase</fullName>
        <ecNumber evidence="1">2.7.11.1</ecNumber>
    </recommendedName>
</protein>
<dbReference type="CDD" id="cd14014">
    <property type="entry name" value="STKc_PknB_like"/>
    <property type="match status" value="1"/>
</dbReference>
<dbReference type="PANTHER" id="PTHR43289">
    <property type="entry name" value="MITOGEN-ACTIVATED PROTEIN KINASE KINASE KINASE 20-RELATED"/>
    <property type="match status" value="1"/>
</dbReference>
<feature type="binding site" evidence="7">
    <location>
        <position position="37"/>
    </location>
    <ligand>
        <name>ATP</name>
        <dbReference type="ChEBI" id="CHEBI:30616"/>
    </ligand>
</feature>
<dbReference type="GO" id="GO:0005524">
    <property type="term" value="F:ATP binding"/>
    <property type="evidence" value="ECO:0007669"/>
    <property type="project" value="UniProtKB-UniRule"/>
</dbReference>
<dbReference type="EC" id="2.7.11.1" evidence="1"/>
<evidence type="ECO:0000313" key="10">
    <source>
        <dbReference type="EMBL" id="MBP2706619.1"/>
    </source>
</evidence>
<sequence length="476" mass="49363">MEPLAGRYRLAEPLGEGGGGTVWRAVDELLHREVAVKQVRIPDGLGPAEIAEFTGRAVHEARTAGRLSHPSIVMVHDVVDHGGRPWIVMDLVPGRSLDKVIAEDGPLPPRRVAEIGLVVLDALEAAHARGILHRDVKPANVLIGTDGRAMLTDFGIAAPLGPAGAAGPYSSAGSPAYMAPERFREEPDGPPSDLWSLGATLYTAVEGRPPFQRPMAAALVAAVLMQPPPPMARATPELAWLVLALLEKEPPRRPPAHVVRRALMAMAGPDAPSVSSTRPARRRRTGRLALAAAAVLVVGVGAGLGAWRLTSGGGGPGAFAAAPDPCQSLTDAQVRGLLGSDAEARPVASACTWTERSSGSDRTLSVRYQVSSGGAGVRTATLDFAGRRAARAAGPGLRDEQALADEAFGCDLPGSSEGTADGSTDGTTDGVGAAVWFRLSNLVVEITYRHSGAGPVTEDDRRTADRAARLVGVGLG</sequence>
<evidence type="ECO:0000259" key="9">
    <source>
        <dbReference type="PROSITE" id="PS50011"/>
    </source>
</evidence>
<gene>
    <name evidence="10" type="ORF">JOL79_22685</name>
</gene>
<dbReference type="GO" id="GO:0004674">
    <property type="term" value="F:protein serine/threonine kinase activity"/>
    <property type="evidence" value="ECO:0007669"/>
    <property type="project" value="UniProtKB-KW"/>
</dbReference>
<dbReference type="RefSeq" id="WP_210157897.1">
    <property type="nucleotide sequence ID" value="NZ_JAFCNB010000013.1"/>
</dbReference>